<keyword evidence="4" id="KW-0862">Zinc</keyword>
<evidence type="ECO:0000256" key="2">
    <source>
        <dbReference type="ARBA" id="ARBA00022737"/>
    </source>
</evidence>
<keyword evidence="2" id="KW-0677">Repeat</keyword>
<sequence>MDNINEVIVFKIVTELNESQRKVYICASCSYITLHEKRFNKHKKTHLPPEPRQLLSCKHCANKYRTKEGLRNHLYNKHTNSRENELKESQIKLYSCSLCVYQTPIRYYLFKHKKIHLAPEERRMFTCEHCGNKYTTNRCLQYHLDKNHIDSSIRAKALKKSQKKVHRCSKCGFQTPYQASLYRHKKVHLAREERQLFACAHCGNKYTTKLCLQSHLVKKHTDSRAKKLKKVPRQYRLNRHNKIHFVPEDRKLFACQDSDKTYMKKQDLQHHLVNNPTCSRNPDCTSVTDKVILDSLKIELDDHTPLKDEFRNTECLITTNQIKSEDLLKLEPDDVAPIQHKDLQDDFKNGENLSVAKKVKLEDFIKMEPDNND</sequence>
<keyword evidence="7" id="KW-1185">Reference proteome</keyword>
<evidence type="ECO:0000313" key="7">
    <source>
        <dbReference type="Proteomes" id="UP000504635"/>
    </source>
</evidence>
<dbReference type="SUPFAM" id="SSF57667">
    <property type="entry name" value="beta-beta-alpha zinc fingers"/>
    <property type="match status" value="1"/>
</dbReference>
<feature type="domain" description="C2H2-type" evidence="6">
    <location>
        <begin position="197"/>
        <end position="225"/>
    </location>
</feature>
<evidence type="ECO:0000256" key="1">
    <source>
        <dbReference type="ARBA" id="ARBA00022723"/>
    </source>
</evidence>
<keyword evidence="1" id="KW-0479">Metal-binding</keyword>
<dbReference type="Gene3D" id="3.30.160.60">
    <property type="entry name" value="Classic Zinc Finger"/>
    <property type="match status" value="3"/>
</dbReference>
<keyword evidence="3 5" id="KW-0863">Zinc-finger</keyword>
<evidence type="ECO:0000256" key="5">
    <source>
        <dbReference type="PROSITE-ProRule" id="PRU00042"/>
    </source>
</evidence>
<dbReference type="PROSITE" id="PS00028">
    <property type="entry name" value="ZINC_FINGER_C2H2_1"/>
    <property type="match status" value="3"/>
</dbReference>
<dbReference type="GO" id="GO:0000981">
    <property type="term" value="F:DNA-binding transcription factor activity, RNA polymerase II-specific"/>
    <property type="evidence" value="ECO:0007669"/>
    <property type="project" value="TreeGrafter"/>
</dbReference>
<reference evidence="8" key="1">
    <citation type="submission" date="2025-08" db="UniProtKB">
        <authorList>
            <consortium name="RefSeq"/>
        </authorList>
    </citation>
    <scope>IDENTIFICATION</scope>
    <source>
        <tissue evidence="8">Gonads</tissue>
    </source>
</reference>
<dbReference type="FunCoup" id="A0A6J2XW89">
    <property type="interactions" value="374"/>
</dbReference>
<evidence type="ECO:0000259" key="6">
    <source>
        <dbReference type="PROSITE" id="PS50157"/>
    </source>
</evidence>
<gene>
    <name evidence="8" type="primary">LOC115882081</name>
</gene>
<dbReference type="GO" id="GO:0000977">
    <property type="term" value="F:RNA polymerase II transcription regulatory region sequence-specific DNA binding"/>
    <property type="evidence" value="ECO:0007669"/>
    <property type="project" value="TreeGrafter"/>
</dbReference>
<dbReference type="InterPro" id="IPR013087">
    <property type="entry name" value="Znf_C2H2_type"/>
</dbReference>
<evidence type="ECO:0000256" key="3">
    <source>
        <dbReference type="ARBA" id="ARBA00022771"/>
    </source>
</evidence>
<feature type="domain" description="C2H2-type" evidence="6">
    <location>
        <begin position="24"/>
        <end position="51"/>
    </location>
</feature>
<dbReference type="OrthoDB" id="3561125at2759"/>
<dbReference type="AlphaFoldDB" id="A0A6J2XW89"/>
<name>A0A6J2XW89_SITOR</name>
<dbReference type="SMART" id="SM00355">
    <property type="entry name" value="ZnF_C2H2"/>
    <property type="match status" value="6"/>
</dbReference>
<dbReference type="GeneID" id="115882081"/>
<dbReference type="PANTHER" id="PTHR24379:SF127">
    <property type="entry name" value="BLOODY FINGERS-RELATED"/>
    <property type="match status" value="1"/>
</dbReference>
<dbReference type="Proteomes" id="UP000504635">
    <property type="component" value="Unplaced"/>
</dbReference>
<evidence type="ECO:0000313" key="8">
    <source>
        <dbReference type="RefSeq" id="XP_030755792.1"/>
    </source>
</evidence>
<dbReference type="InParanoid" id="A0A6J2XW89"/>
<dbReference type="InterPro" id="IPR036236">
    <property type="entry name" value="Znf_C2H2_sf"/>
</dbReference>
<accession>A0A6J2XW89</accession>
<protein>
    <submittedName>
        <fullName evidence="8">Zinc finger protein 595-like</fullName>
    </submittedName>
</protein>
<dbReference type="GO" id="GO:0008270">
    <property type="term" value="F:zinc ion binding"/>
    <property type="evidence" value="ECO:0007669"/>
    <property type="project" value="UniProtKB-KW"/>
</dbReference>
<feature type="domain" description="C2H2-type" evidence="6">
    <location>
        <begin position="166"/>
        <end position="193"/>
    </location>
</feature>
<organism evidence="7 8">
    <name type="scientific">Sitophilus oryzae</name>
    <name type="common">Rice weevil</name>
    <name type="synonym">Curculio oryzae</name>
    <dbReference type="NCBI Taxonomy" id="7048"/>
    <lineage>
        <taxon>Eukaryota</taxon>
        <taxon>Metazoa</taxon>
        <taxon>Ecdysozoa</taxon>
        <taxon>Arthropoda</taxon>
        <taxon>Hexapoda</taxon>
        <taxon>Insecta</taxon>
        <taxon>Pterygota</taxon>
        <taxon>Neoptera</taxon>
        <taxon>Endopterygota</taxon>
        <taxon>Coleoptera</taxon>
        <taxon>Polyphaga</taxon>
        <taxon>Cucujiformia</taxon>
        <taxon>Curculionidae</taxon>
        <taxon>Dryophthorinae</taxon>
        <taxon>Sitophilus</taxon>
    </lineage>
</organism>
<dbReference type="PROSITE" id="PS50157">
    <property type="entry name" value="ZINC_FINGER_C2H2_2"/>
    <property type="match status" value="5"/>
</dbReference>
<feature type="domain" description="C2H2-type" evidence="6">
    <location>
        <begin position="125"/>
        <end position="153"/>
    </location>
</feature>
<dbReference type="KEGG" id="soy:115882081"/>
<dbReference type="RefSeq" id="XP_030755792.1">
    <property type="nucleotide sequence ID" value="XM_030899932.1"/>
</dbReference>
<dbReference type="PANTHER" id="PTHR24379">
    <property type="entry name" value="KRAB AND ZINC FINGER DOMAIN-CONTAINING"/>
    <property type="match status" value="1"/>
</dbReference>
<dbReference type="GO" id="GO:0005634">
    <property type="term" value="C:nucleus"/>
    <property type="evidence" value="ECO:0007669"/>
    <property type="project" value="TreeGrafter"/>
</dbReference>
<feature type="domain" description="C2H2-type" evidence="6">
    <location>
        <begin position="55"/>
        <end position="83"/>
    </location>
</feature>
<proteinExistence type="predicted"/>
<evidence type="ECO:0000256" key="4">
    <source>
        <dbReference type="ARBA" id="ARBA00022833"/>
    </source>
</evidence>